<organism evidence="3 4">
    <name type="scientific">Labrys monachus</name>
    <dbReference type="NCBI Taxonomy" id="217067"/>
    <lineage>
        <taxon>Bacteria</taxon>
        <taxon>Pseudomonadati</taxon>
        <taxon>Pseudomonadota</taxon>
        <taxon>Alphaproteobacteria</taxon>
        <taxon>Hyphomicrobiales</taxon>
        <taxon>Xanthobacteraceae</taxon>
        <taxon>Labrys</taxon>
    </lineage>
</organism>
<dbReference type="Gene3D" id="1.20.1600.10">
    <property type="entry name" value="Outer membrane efflux proteins (OEP)"/>
    <property type="match status" value="1"/>
</dbReference>
<evidence type="ECO:0000256" key="2">
    <source>
        <dbReference type="SAM" id="Coils"/>
    </source>
</evidence>
<evidence type="ECO:0000313" key="4">
    <source>
        <dbReference type="Proteomes" id="UP001237448"/>
    </source>
</evidence>
<comment type="similarity">
    <text evidence="1">Belongs to the membrane fusion protein (MFP) (TC 8.A.1) family.</text>
</comment>
<dbReference type="Gene3D" id="2.20.200.10">
    <property type="entry name" value="Outer membrane efflux proteins (OEP)"/>
    <property type="match status" value="1"/>
</dbReference>
<dbReference type="SUPFAM" id="SSF111369">
    <property type="entry name" value="HlyD-like secretion proteins"/>
    <property type="match status" value="1"/>
</dbReference>
<keyword evidence="4" id="KW-1185">Reference proteome</keyword>
<dbReference type="SUPFAM" id="SSF56954">
    <property type="entry name" value="Outer membrane efflux proteins (OEP)"/>
    <property type="match status" value="1"/>
</dbReference>
<accession>A0ABU0FC71</accession>
<dbReference type="Gene3D" id="2.40.50.100">
    <property type="match status" value="1"/>
</dbReference>
<sequence length="457" mass="48184">MADVGAAKADLYPSLSLGDPARIDSSMPTGTSVPWSFGPAPTIPLFDGGSRQAARSAIAEIEAALMRVDGARRRIGDASSAARFPAAGPCKGTRKSPVMWRSACLFVALLAGASPAFAAETSNGQQQEEAAALTVAVVKPTQRQWPETVPATGWLKPWHEAIIASEIGGLRITDVLADVGSVVSKGQPLVRLAQETVLADLRKEEASLESAKADLAKAKANADRARKVLGSGALSDEKVTEYLIAEQTAAASLDSAQATLDGQKIKVNQTTIAAVDDGLITSRSAQLGAVVSSGTELFRLIRQQRVEWQAEVSARYLPRIKEGLGVVIFGPGDRRIEGTVRLVGPTVSTDTGRAIVYVTLPAEAHPPVGIYATGQIQLQTTSALTVPETSLVFRDGINYLFTVGKDRRALRVRVETGRRNDGEVEIISGLEPSADVVKSGGAFLSDKTLVRVEGEAP</sequence>
<dbReference type="PANTHER" id="PTHR30469:SF15">
    <property type="entry name" value="HLYD FAMILY OF SECRETION PROTEINS"/>
    <property type="match status" value="1"/>
</dbReference>
<gene>
    <name evidence="3" type="ORF">J3R73_001490</name>
</gene>
<proteinExistence type="inferred from homology"/>
<name>A0ABU0FC71_9HYPH</name>
<comment type="caution">
    <text evidence="3">The sequence shown here is derived from an EMBL/GenBank/DDBJ whole genome shotgun (WGS) entry which is preliminary data.</text>
</comment>
<dbReference type="Proteomes" id="UP001237448">
    <property type="component" value="Unassembled WGS sequence"/>
</dbReference>
<dbReference type="NCBIfam" id="TIGR01730">
    <property type="entry name" value="RND_mfp"/>
    <property type="match status" value="1"/>
</dbReference>
<protein>
    <submittedName>
        <fullName evidence="3">RND family efflux transporter MFP subunit</fullName>
    </submittedName>
</protein>
<reference evidence="3 4" key="1">
    <citation type="submission" date="2023-07" db="EMBL/GenBank/DDBJ databases">
        <title>Genomic Encyclopedia of Type Strains, Phase IV (KMG-IV): sequencing the most valuable type-strain genomes for metagenomic binning, comparative biology and taxonomic classification.</title>
        <authorList>
            <person name="Goeker M."/>
        </authorList>
    </citation>
    <scope>NUCLEOTIDE SEQUENCE [LARGE SCALE GENOMIC DNA]</scope>
    <source>
        <strain evidence="3 4">DSM 5896</strain>
    </source>
</reference>
<evidence type="ECO:0000313" key="3">
    <source>
        <dbReference type="EMBL" id="MDQ0391698.1"/>
    </source>
</evidence>
<dbReference type="EMBL" id="JAUSVK010000001">
    <property type="protein sequence ID" value="MDQ0391698.1"/>
    <property type="molecule type" value="Genomic_DNA"/>
</dbReference>
<dbReference type="InterPro" id="IPR006143">
    <property type="entry name" value="RND_pump_MFP"/>
</dbReference>
<feature type="coiled-coil region" evidence="2">
    <location>
        <begin position="198"/>
        <end position="228"/>
    </location>
</feature>
<keyword evidence="2" id="KW-0175">Coiled coil</keyword>
<dbReference type="PANTHER" id="PTHR30469">
    <property type="entry name" value="MULTIDRUG RESISTANCE PROTEIN MDTA"/>
    <property type="match status" value="1"/>
</dbReference>
<evidence type="ECO:0000256" key="1">
    <source>
        <dbReference type="ARBA" id="ARBA00009477"/>
    </source>
</evidence>
<dbReference type="Gene3D" id="2.40.420.20">
    <property type="match status" value="1"/>
</dbReference>
<dbReference type="Gene3D" id="2.40.30.170">
    <property type="match status" value="1"/>
</dbReference>
<dbReference type="Gene3D" id="1.10.287.470">
    <property type="entry name" value="Helix hairpin bin"/>
    <property type="match status" value="1"/>
</dbReference>